<reference evidence="5" key="2">
    <citation type="submission" date="2017-03" db="EMBL/GenBank/DDBJ databases">
        <title>Bacillus sp. V-88(T) DSM27956, whole genome shotgun sequencing project.</title>
        <authorList>
            <person name="Dastager S.G."/>
            <person name="Neurgaonkar P.S."/>
            <person name="Dharne M.S."/>
        </authorList>
    </citation>
    <scope>NUCLEOTIDE SEQUENCE [LARGE SCALE GENOMIC DNA]</scope>
    <source>
        <strain evidence="5">DSM 25145</strain>
    </source>
</reference>
<dbReference type="EMBL" id="MWSK01000001">
    <property type="protein sequence ID" value="OXS80224.1"/>
    <property type="molecule type" value="Genomic_DNA"/>
</dbReference>
<dbReference type="PANTHER" id="PTHR46387:SF2">
    <property type="entry name" value="RIBONUCLEASE HI"/>
    <property type="match status" value="1"/>
</dbReference>
<organism evidence="3 4">
    <name type="scientific">Domibacillus enclensis</name>
    <dbReference type="NCBI Taxonomy" id="1017273"/>
    <lineage>
        <taxon>Bacteria</taxon>
        <taxon>Bacillati</taxon>
        <taxon>Bacillota</taxon>
        <taxon>Bacilli</taxon>
        <taxon>Bacillales</taxon>
        <taxon>Bacillaceae</taxon>
        <taxon>Domibacillus</taxon>
    </lineage>
</organism>
<reference evidence="2" key="3">
    <citation type="submission" date="2017-03" db="EMBL/GenBank/DDBJ databases">
        <authorList>
            <person name="Dastager S.G."/>
            <person name="Neurgaonkar P.S."/>
            <person name="Dharne M.S."/>
        </authorList>
    </citation>
    <scope>NUCLEOTIDE SEQUENCE</scope>
    <source>
        <strain evidence="2">DSM 25145</strain>
    </source>
</reference>
<dbReference type="InterPro" id="IPR012337">
    <property type="entry name" value="RNaseH-like_sf"/>
</dbReference>
<dbReference type="InterPro" id="IPR036397">
    <property type="entry name" value="RNaseH_sf"/>
</dbReference>
<dbReference type="STRING" id="1017273.SAMN05443094_101365"/>
<dbReference type="GO" id="GO:0004523">
    <property type="term" value="F:RNA-DNA hybrid ribonuclease activity"/>
    <property type="evidence" value="ECO:0007669"/>
    <property type="project" value="InterPro"/>
</dbReference>
<evidence type="ECO:0000313" key="2">
    <source>
        <dbReference type="EMBL" id="OXS80224.1"/>
    </source>
</evidence>
<proteinExistence type="predicted"/>
<dbReference type="Proteomes" id="UP000215545">
    <property type="component" value="Unassembled WGS sequence"/>
</dbReference>
<evidence type="ECO:0000313" key="3">
    <source>
        <dbReference type="EMBL" id="SIP98647.1"/>
    </source>
</evidence>
<dbReference type="GO" id="GO:0003676">
    <property type="term" value="F:nucleic acid binding"/>
    <property type="evidence" value="ECO:0007669"/>
    <property type="project" value="InterPro"/>
</dbReference>
<protein>
    <submittedName>
        <fullName evidence="3">Ribonuclease HI</fullName>
    </submittedName>
</protein>
<sequence length="218" mass="25124">MQMKIRYVYDFKGVKLAFTSDLVDRELVLKITEDLLKTGRVRDVEIIDELNQEWTLKEFKKLNEQMDEEPEKLTVLFDGSFHKESGRSGVGAAIYYSKGGRRYRLRENAELSELDSSNEAEYAALYFAMQKLEELGVQSQPVTITGDSLTVLHQLSGEWACFEESHARFLTKIEEKLDRMRIKPLYKPVDRRHNKEADQLARQALEGTAISSHTEIGT</sequence>
<dbReference type="Gene3D" id="3.30.420.10">
    <property type="entry name" value="Ribonuclease H-like superfamily/Ribonuclease H"/>
    <property type="match status" value="1"/>
</dbReference>
<dbReference type="SUPFAM" id="SSF53098">
    <property type="entry name" value="Ribonuclease H-like"/>
    <property type="match status" value="1"/>
</dbReference>
<dbReference type="PROSITE" id="PS50879">
    <property type="entry name" value="RNASE_H_1"/>
    <property type="match status" value="1"/>
</dbReference>
<keyword evidence="5" id="KW-1185">Reference proteome</keyword>
<dbReference type="Proteomes" id="UP000186385">
    <property type="component" value="Unassembled WGS sequence"/>
</dbReference>
<evidence type="ECO:0000259" key="1">
    <source>
        <dbReference type="PROSITE" id="PS50879"/>
    </source>
</evidence>
<dbReference type="AlphaFoldDB" id="A0A1N6P323"/>
<gene>
    <name evidence="2" type="ORF">B1B05_01745</name>
    <name evidence="3" type="ORF">SAMN05443094_101365</name>
</gene>
<feature type="domain" description="RNase H type-1" evidence="1">
    <location>
        <begin position="69"/>
        <end position="206"/>
    </location>
</feature>
<dbReference type="NCBIfam" id="NF005822">
    <property type="entry name" value="PRK07708.1"/>
    <property type="match status" value="1"/>
</dbReference>
<dbReference type="RefSeq" id="WP_045850581.1">
    <property type="nucleotide sequence ID" value="NZ_FTLX01000001.1"/>
</dbReference>
<dbReference type="Pfam" id="PF13456">
    <property type="entry name" value="RVT_3"/>
    <property type="match status" value="1"/>
</dbReference>
<reference evidence="3 4" key="1">
    <citation type="submission" date="2017-01" db="EMBL/GenBank/DDBJ databases">
        <authorList>
            <person name="Mah S.A."/>
            <person name="Swanson W.J."/>
            <person name="Moy G.W."/>
            <person name="Vacquier V.D."/>
        </authorList>
    </citation>
    <scope>NUCLEOTIDE SEQUENCE [LARGE SCALE GENOMIC DNA]</scope>
    <source>
        <strain evidence="3 4">NIO-1016</strain>
    </source>
</reference>
<dbReference type="PANTHER" id="PTHR46387">
    <property type="entry name" value="POLYNUCLEOTIDYL TRANSFERASE, RIBONUCLEASE H-LIKE SUPERFAMILY PROTEIN"/>
    <property type="match status" value="1"/>
</dbReference>
<name>A0A1N6P323_9BACI</name>
<accession>A0A1N6P323</accession>
<dbReference type="InterPro" id="IPR002156">
    <property type="entry name" value="RNaseH_domain"/>
</dbReference>
<dbReference type="EMBL" id="FTLX01000001">
    <property type="protein sequence ID" value="SIP98647.1"/>
    <property type="molecule type" value="Genomic_DNA"/>
</dbReference>
<evidence type="ECO:0000313" key="4">
    <source>
        <dbReference type="Proteomes" id="UP000186385"/>
    </source>
</evidence>
<evidence type="ECO:0000313" key="5">
    <source>
        <dbReference type="Proteomes" id="UP000215545"/>
    </source>
</evidence>
<dbReference type="OrthoDB" id="2680098at2"/>
<dbReference type="CDD" id="cd09279">
    <property type="entry name" value="RNase_HI_like"/>
    <property type="match status" value="1"/>
</dbReference>